<keyword evidence="2" id="KW-0732">Signal</keyword>
<feature type="signal peptide" evidence="2">
    <location>
        <begin position="1"/>
        <end position="24"/>
    </location>
</feature>
<reference evidence="3" key="1">
    <citation type="journal article" date="2023" name="Mol. Phylogenet. Evol.">
        <title>Genome-scale phylogeny and comparative genomics of the fungal order Sordariales.</title>
        <authorList>
            <person name="Hensen N."/>
            <person name="Bonometti L."/>
            <person name="Westerberg I."/>
            <person name="Brannstrom I.O."/>
            <person name="Guillou S."/>
            <person name="Cros-Aarteil S."/>
            <person name="Calhoun S."/>
            <person name="Haridas S."/>
            <person name="Kuo A."/>
            <person name="Mondo S."/>
            <person name="Pangilinan J."/>
            <person name="Riley R."/>
            <person name="LaButti K."/>
            <person name="Andreopoulos B."/>
            <person name="Lipzen A."/>
            <person name="Chen C."/>
            <person name="Yan M."/>
            <person name="Daum C."/>
            <person name="Ng V."/>
            <person name="Clum A."/>
            <person name="Steindorff A."/>
            <person name="Ohm R.A."/>
            <person name="Martin F."/>
            <person name="Silar P."/>
            <person name="Natvig D.O."/>
            <person name="Lalanne C."/>
            <person name="Gautier V."/>
            <person name="Ament-Velasquez S.L."/>
            <person name="Kruys A."/>
            <person name="Hutchinson M.I."/>
            <person name="Powell A.J."/>
            <person name="Barry K."/>
            <person name="Miller A.N."/>
            <person name="Grigoriev I.V."/>
            <person name="Debuchy R."/>
            <person name="Gladieux P."/>
            <person name="Hiltunen Thoren M."/>
            <person name="Johannesson H."/>
        </authorList>
    </citation>
    <scope>NUCLEOTIDE SEQUENCE</scope>
    <source>
        <strain evidence="3">CBS 232.78</strain>
    </source>
</reference>
<evidence type="ECO:0000313" key="3">
    <source>
        <dbReference type="EMBL" id="KAK3368173.1"/>
    </source>
</evidence>
<evidence type="ECO:0000256" key="1">
    <source>
        <dbReference type="SAM" id="MobiDB-lite"/>
    </source>
</evidence>
<accession>A0AAE0N2X5</accession>
<evidence type="ECO:0000256" key="2">
    <source>
        <dbReference type="SAM" id="SignalP"/>
    </source>
</evidence>
<feature type="region of interest" description="Disordered" evidence="1">
    <location>
        <begin position="116"/>
        <end position="231"/>
    </location>
</feature>
<proteinExistence type="predicted"/>
<feature type="chain" id="PRO_5042034962" description="Extracellular membrane protein CFEM domain-containing protein" evidence="2">
    <location>
        <begin position="25"/>
        <end position="259"/>
    </location>
</feature>
<gene>
    <name evidence="3" type="ORF">B0H63DRAFT_71688</name>
</gene>
<dbReference type="Proteomes" id="UP001285441">
    <property type="component" value="Unassembled WGS sequence"/>
</dbReference>
<protein>
    <recommendedName>
        <fullName evidence="5">Extracellular membrane protein CFEM domain-containing protein</fullName>
    </recommendedName>
</protein>
<reference evidence="3" key="2">
    <citation type="submission" date="2023-06" db="EMBL/GenBank/DDBJ databases">
        <authorList>
            <consortium name="Lawrence Berkeley National Laboratory"/>
            <person name="Haridas S."/>
            <person name="Hensen N."/>
            <person name="Bonometti L."/>
            <person name="Westerberg I."/>
            <person name="Brannstrom I.O."/>
            <person name="Guillou S."/>
            <person name="Cros-Aarteil S."/>
            <person name="Calhoun S."/>
            <person name="Kuo A."/>
            <person name="Mondo S."/>
            <person name="Pangilinan J."/>
            <person name="Riley R."/>
            <person name="LaButti K."/>
            <person name="Andreopoulos B."/>
            <person name="Lipzen A."/>
            <person name="Chen C."/>
            <person name="Yanf M."/>
            <person name="Daum C."/>
            <person name="Ng V."/>
            <person name="Clum A."/>
            <person name="Steindorff A."/>
            <person name="Ohm R."/>
            <person name="Martin F."/>
            <person name="Silar P."/>
            <person name="Natvig D."/>
            <person name="Lalanne C."/>
            <person name="Gautier V."/>
            <person name="Ament-velasquez S.L."/>
            <person name="Kruys A."/>
            <person name="Hutchinson M.I."/>
            <person name="Powell A.J."/>
            <person name="Barry K."/>
            <person name="Miller A.N."/>
            <person name="Grigoriev I.V."/>
            <person name="Debuchy R."/>
            <person name="Gladieux P."/>
            <person name="Thoren M.H."/>
            <person name="Johannesson H."/>
        </authorList>
    </citation>
    <scope>NUCLEOTIDE SEQUENCE</scope>
    <source>
        <strain evidence="3">CBS 232.78</strain>
    </source>
</reference>
<feature type="compositionally biased region" description="Polar residues" evidence="1">
    <location>
        <begin position="186"/>
        <end position="208"/>
    </location>
</feature>
<name>A0AAE0N2X5_9PEZI</name>
<evidence type="ECO:0008006" key="5">
    <source>
        <dbReference type="Google" id="ProtNLM"/>
    </source>
</evidence>
<comment type="caution">
    <text evidence="3">The sequence shown here is derived from an EMBL/GenBank/DDBJ whole genome shotgun (WGS) entry which is preliminary data.</text>
</comment>
<organism evidence="3 4">
    <name type="scientific">Podospora didyma</name>
    <dbReference type="NCBI Taxonomy" id="330526"/>
    <lineage>
        <taxon>Eukaryota</taxon>
        <taxon>Fungi</taxon>
        <taxon>Dikarya</taxon>
        <taxon>Ascomycota</taxon>
        <taxon>Pezizomycotina</taxon>
        <taxon>Sordariomycetes</taxon>
        <taxon>Sordariomycetidae</taxon>
        <taxon>Sordariales</taxon>
        <taxon>Podosporaceae</taxon>
        <taxon>Podospora</taxon>
    </lineage>
</organism>
<evidence type="ECO:0000313" key="4">
    <source>
        <dbReference type="Proteomes" id="UP001285441"/>
    </source>
</evidence>
<sequence>MGNHDRSKLLQWACLLFVASTASATSQGLSLSDFEVITSSLVPISCILAYNRPVTGCSTGDFGFGRKCSAECVRGLNRAQSNLESACDGTSVPAASILGQVLQGNLVDLLCPGSSPVTTTSSAPTTAAKTSTRSVLTSQTTVRPTTSTTQSSTSATTTAIESDIPTFIPSSSPTPDTLTPTTFVPSSQPSPTSIMQVPSTSANSNSSPGPAEAPIGNGGGGSPFDVLASNDGSRRAASKGKWFQASSVAAILGLWLLLR</sequence>
<feature type="compositionally biased region" description="Low complexity" evidence="1">
    <location>
        <begin position="116"/>
        <end position="185"/>
    </location>
</feature>
<keyword evidence="4" id="KW-1185">Reference proteome</keyword>
<dbReference type="EMBL" id="JAULSW010000010">
    <property type="protein sequence ID" value="KAK3368173.1"/>
    <property type="molecule type" value="Genomic_DNA"/>
</dbReference>
<dbReference type="AlphaFoldDB" id="A0AAE0N2X5"/>